<dbReference type="AlphaFoldDB" id="F8GWN2"/>
<evidence type="ECO:0000313" key="3">
    <source>
        <dbReference type="Proteomes" id="UP000006798"/>
    </source>
</evidence>
<organism evidence="2 3">
    <name type="scientific">Cupriavidus necator (strain ATCC 43291 / DSM 13513 / CCUG 52238 / LMG 8453 / N-1)</name>
    <name type="common">Ralstonia eutropha</name>
    <dbReference type="NCBI Taxonomy" id="1042878"/>
    <lineage>
        <taxon>Bacteria</taxon>
        <taxon>Pseudomonadati</taxon>
        <taxon>Pseudomonadota</taxon>
        <taxon>Betaproteobacteria</taxon>
        <taxon>Burkholderiales</taxon>
        <taxon>Burkholderiaceae</taxon>
        <taxon>Cupriavidus</taxon>
    </lineage>
</organism>
<sequence length="95" mass="10017">MNSVSTLDIYMEHAGPVALWDPTDPSVPTDAPKRVMQGRRRGASPVVAISDSRRALSGSANRAQGMIFRSHIGRSLAPTPPLSASACMRRAAAGC</sequence>
<reference evidence="2 3" key="1">
    <citation type="journal article" date="2011" name="J. Bacteriol.">
        <title>Complete genome sequence of the type strain Cupriavidus necator N-1.</title>
        <authorList>
            <person name="Poehlein A."/>
            <person name="Kusian B."/>
            <person name="Friedrich B."/>
            <person name="Daniel R."/>
            <person name="Bowien B."/>
        </authorList>
    </citation>
    <scope>NUCLEOTIDE SEQUENCE [LARGE SCALE GENOMIC DNA]</scope>
    <source>
        <strain evidence="3">ATCC 43291 / DSM 13513 / CCUG 52238 / LMG 8453 / N-1</strain>
        <plasmid evidence="2 3">pBB1</plasmid>
    </source>
</reference>
<accession>F8GWN2</accession>
<geneLocation type="plasmid" evidence="2 3">
    <name>pBB1</name>
</geneLocation>
<keyword evidence="2" id="KW-0614">Plasmid</keyword>
<protein>
    <submittedName>
        <fullName evidence="2">Uncharacterized protein</fullName>
    </submittedName>
</protein>
<dbReference type="EMBL" id="CP002879">
    <property type="protein sequence ID" value="AEI81752.1"/>
    <property type="molecule type" value="Genomic_DNA"/>
</dbReference>
<dbReference type="Proteomes" id="UP000006798">
    <property type="component" value="Plasmid pBB1"/>
</dbReference>
<evidence type="ECO:0000313" key="2">
    <source>
        <dbReference type="EMBL" id="AEI81752.1"/>
    </source>
</evidence>
<dbReference type="HOGENOM" id="CLU_2368138_0_0_4"/>
<feature type="region of interest" description="Disordered" evidence="1">
    <location>
        <begin position="21"/>
        <end position="44"/>
    </location>
</feature>
<dbReference type="KEGG" id="cnc:CNE_BB1p03280"/>
<gene>
    <name evidence="2" type="ordered locus">CNE_BB1p03280</name>
</gene>
<evidence type="ECO:0000256" key="1">
    <source>
        <dbReference type="SAM" id="MobiDB-lite"/>
    </source>
</evidence>
<proteinExistence type="predicted"/>
<name>F8GWN2_CUPNN</name>